<feature type="compositionally biased region" description="Low complexity" evidence="1">
    <location>
        <begin position="373"/>
        <end position="393"/>
    </location>
</feature>
<feature type="compositionally biased region" description="Polar residues" evidence="1">
    <location>
        <begin position="259"/>
        <end position="273"/>
    </location>
</feature>
<feature type="compositionally biased region" description="Low complexity" evidence="1">
    <location>
        <begin position="237"/>
        <end position="258"/>
    </location>
</feature>
<feature type="compositionally biased region" description="Polar residues" evidence="1">
    <location>
        <begin position="357"/>
        <end position="371"/>
    </location>
</feature>
<evidence type="ECO:0000256" key="2">
    <source>
        <dbReference type="SAM" id="Phobius"/>
    </source>
</evidence>
<feature type="transmembrane region" description="Helical" evidence="2">
    <location>
        <begin position="126"/>
        <end position="147"/>
    </location>
</feature>
<reference evidence="4 5" key="2">
    <citation type="submission" date="2016-03" db="EMBL/GenBank/DDBJ databases">
        <title>EvidentialGene: Evidence-directed Construction of Genes on Genomes.</title>
        <authorList>
            <person name="Gilbert D.G."/>
            <person name="Choi J.-H."/>
            <person name="Mockaitis K."/>
            <person name="Colbourne J."/>
            <person name="Pfrender M."/>
        </authorList>
    </citation>
    <scope>NUCLEOTIDE SEQUENCE [LARGE SCALE GENOMIC DNA]</scope>
    <source>
        <strain evidence="4 5">Xinb3</strain>
        <tissue evidence="4">Complete organism</tissue>
    </source>
</reference>
<feature type="transmembrane region" description="Helical" evidence="2">
    <location>
        <begin position="79"/>
        <end position="106"/>
    </location>
</feature>
<feature type="transmembrane region" description="Helical" evidence="2">
    <location>
        <begin position="159"/>
        <end position="180"/>
    </location>
</feature>
<keyword evidence="5" id="KW-1185">Reference proteome</keyword>
<feature type="compositionally biased region" description="Low complexity" evidence="1">
    <location>
        <begin position="311"/>
        <end position="331"/>
    </location>
</feature>
<sequence>MEKRNLRVSALAEGLSAVGLVLAIITVISPYWGRFSSEGPPNSGDLVSGYFGLWTICKDLPQGRSFCGLNVTAFNLSTWTFIAGVVAVVSVIAIGLAALLGVCLLLMLKTQERVCLPYRPAVVARLVLSALAALLSTVAIALASIRTDERLPYGLSRGWTFYLQMLVIASEVLLTLTATYELMLSRRLGGDPTFYSRDPSGSGALTYSNPSFKDDSGRPSGMGGGRPGSGMGGGRPGSSNGSSTSNSSINTIVSASSVRSAPNGKQASSNGSRVHNAHTKSSSTSGKSPSSSRASPKRPTTGRLANGAMIRAAAGRGSQRSRSSGHNSSRSKPTIALTASSAHPYSMGGADGRSPDSVDQGSTSSILNGSFGSIESSSYGTTSSVISSSSISSNPMALSPRKSSLKKPRPRNEVPASPVPEGSETGSILGFQNPGFGENRAGSIKRVRIASQSTDV</sequence>
<dbReference type="AlphaFoldDB" id="A0A0P6E614"/>
<dbReference type="Proteomes" id="UP000076858">
    <property type="component" value="Unassembled WGS sequence"/>
</dbReference>
<accession>A0A0P6E614</accession>
<gene>
    <name evidence="4" type="ORF">APZ42_032696</name>
</gene>
<evidence type="ECO:0000313" key="3">
    <source>
        <dbReference type="EMBL" id="JAN12777.1"/>
    </source>
</evidence>
<proteinExistence type="predicted"/>
<dbReference type="EMBL" id="LRGB01003123">
    <property type="protein sequence ID" value="KZS04419.1"/>
    <property type="molecule type" value="Genomic_DNA"/>
</dbReference>
<keyword evidence="2" id="KW-0812">Transmembrane</keyword>
<evidence type="ECO:0000313" key="5">
    <source>
        <dbReference type="Proteomes" id="UP000076858"/>
    </source>
</evidence>
<keyword evidence="2" id="KW-0472">Membrane</keyword>
<dbReference type="OrthoDB" id="6420920at2759"/>
<evidence type="ECO:0000256" key="1">
    <source>
        <dbReference type="SAM" id="MobiDB-lite"/>
    </source>
</evidence>
<feature type="compositionally biased region" description="Low complexity" evidence="1">
    <location>
        <begin position="279"/>
        <end position="301"/>
    </location>
</feature>
<keyword evidence="2" id="KW-1133">Transmembrane helix</keyword>
<protein>
    <submittedName>
        <fullName evidence="3">Lipoma HMGIC fusion partner 1 protein</fullName>
    </submittedName>
</protein>
<dbReference type="EMBL" id="GDIQ01081960">
    <property type="protein sequence ID" value="JAN12777.1"/>
    <property type="molecule type" value="Transcribed_RNA"/>
</dbReference>
<feature type="transmembrane region" description="Helical" evidence="2">
    <location>
        <begin position="12"/>
        <end position="32"/>
    </location>
</feature>
<reference evidence="3" key="1">
    <citation type="submission" date="2015-10" db="EMBL/GenBank/DDBJ databases">
        <title>EvidentialGene: Evidence-directed Construction of Complete mRNA Transcriptomes without Genomes.</title>
        <authorList>
            <person name="Gilbert D.G."/>
        </authorList>
    </citation>
    <scope>NUCLEOTIDE SEQUENCE</scope>
</reference>
<name>A0A0P6E614_9CRUS</name>
<organism evidence="3">
    <name type="scientific">Daphnia magna</name>
    <dbReference type="NCBI Taxonomy" id="35525"/>
    <lineage>
        <taxon>Eukaryota</taxon>
        <taxon>Metazoa</taxon>
        <taxon>Ecdysozoa</taxon>
        <taxon>Arthropoda</taxon>
        <taxon>Crustacea</taxon>
        <taxon>Branchiopoda</taxon>
        <taxon>Diplostraca</taxon>
        <taxon>Cladocera</taxon>
        <taxon>Anomopoda</taxon>
        <taxon>Daphniidae</taxon>
        <taxon>Daphnia</taxon>
    </lineage>
</organism>
<feature type="region of interest" description="Disordered" evidence="1">
    <location>
        <begin position="199"/>
        <end position="442"/>
    </location>
</feature>
<evidence type="ECO:0000313" key="4">
    <source>
        <dbReference type="EMBL" id="KZS04419.1"/>
    </source>
</evidence>
<dbReference type="Gene3D" id="1.20.140.150">
    <property type="match status" value="1"/>
</dbReference>
<feature type="compositionally biased region" description="Gly residues" evidence="1">
    <location>
        <begin position="220"/>
        <end position="236"/>
    </location>
</feature>